<dbReference type="InterPro" id="IPR053521">
    <property type="entry name" value="McjB-like"/>
</dbReference>
<proteinExistence type="predicted"/>
<dbReference type="Proteomes" id="UP000326553">
    <property type="component" value="Chromosome"/>
</dbReference>
<protein>
    <submittedName>
        <fullName evidence="4">Lasso peptide biosynthesis B2 protein</fullName>
    </submittedName>
</protein>
<evidence type="ECO:0000256" key="2">
    <source>
        <dbReference type="SAM" id="Phobius"/>
    </source>
</evidence>
<keyword evidence="5" id="KW-1185">Reference proteome</keyword>
<dbReference type="NCBIfam" id="NF033537">
    <property type="entry name" value="lasso_biosyn_B2"/>
    <property type="match status" value="1"/>
</dbReference>
<keyword evidence="2" id="KW-1133">Transmembrane helix</keyword>
<dbReference type="Pfam" id="PF05402">
    <property type="entry name" value="PqqD"/>
    <property type="match status" value="1"/>
</dbReference>
<evidence type="ECO:0000259" key="3">
    <source>
        <dbReference type="Pfam" id="PF13471"/>
    </source>
</evidence>
<keyword evidence="2" id="KW-0472">Membrane</keyword>
<feature type="transmembrane region" description="Helical" evidence="2">
    <location>
        <begin position="169"/>
        <end position="189"/>
    </location>
</feature>
<sequence>MTRLSVSAYVRESTSPHGGSVLLDVRSGHCFAMNSMAHTLWQEWHRSGDFDSAVLVLAGRYPHVRHDRIREDARRLADDLISLGLLAAHTPSRTAPAAGHRTYPNPAADAAPPPAERTPVTAGRRPDGHESAWHPPPQREVPPDTEVPLAAAQMTMAAEPVRGERDRSLRGAVTALLGLLALLGALLLIRLPLRTVSRTVSWTARIWCRREATPAQASASLATVRRAARWYPGRAACLELSLATLGVLALTGRRVVWCVGTADDPYRFHAWVEAQGVAIASPDEYGDTEFRRVLSVS</sequence>
<dbReference type="Pfam" id="PF13471">
    <property type="entry name" value="Transglut_core3"/>
    <property type="match status" value="1"/>
</dbReference>
<organism evidence="4 5">
    <name type="scientific">Streptomyces alboniger</name>
    <dbReference type="NCBI Taxonomy" id="132473"/>
    <lineage>
        <taxon>Bacteria</taxon>
        <taxon>Bacillati</taxon>
        <taxon>Actinomycetota</taxon>
        <taxon>Actinomycetes</taxon>
        <taxon>Kitasatosporales</taxon>
        <taxon>Streptomycetaceae</taxon>
        <taxon>Streptomyces</taxon>
        <taxon>Streptomyces aurantiacus group</taxon>
    </lineage>
</organism>
<dbReference type="KEGG" id="salw:CP975_00660"/>
<keyword evidence="2" id="KW-0812">Transmembrane</keyword>
<reference evidence="4 5" key="1">
    <citation type="submission" date="2017-09" db="EMBL/GenBank/DDBJ databases">
        <authorList>
            <person name="Lee N."/>
            <person name="Cho B.-K."/>
        </authorList>
    </citation>
    <scope>NUCLEOTIDE SEQUENCE [LARGE SCALE GENOMIC DNA]</scope>
    <source>
        <strain evidence="4 5">ATCC 12461</strain>
    </source>
</reference>
<dbReference type="InterPro" id="IPR008792">
    <property type="entry name" value="PQQD"/>
</dbReference>
<feature type="domain" description="Microcin J25-processing protein McjB C-terminal" evidence="3">
    <location>
        <begin position="189"/>
        <end position="294"/>
    </location>
</feature>
<accession>A0A5J6HGN3</accession>
<dbReference type="AlphaFoldDB" id="A0A5J6HGN3"/>
<gene>
    <name evidence="4" type="ORF">CP975_00660</name>
</gene>
<dbReference type="EMBL" id="CP023695">
    <property type="protein sequence ID" value="QEV16215.1"/>
    <property type="molecule type" value="Genomic_DNA"/>
</dbReference>
<evidence type="ECO:0000313" key="4">
    <source>
        <dbReference type="EMBL" id="QEV16215.1"/>
    </source>
</evidence>
<evidence type="ECO:0000313" key="5">
    <source>
        <dbReference type="Proteomes" id="UP000326553"/>
    </source>
</evidence>
<dbReference type="RefSeq" id="WP_055536476.1">
    <property type="nucleotide sequence ID" value="NZ_CP023695.1"/>
</dbReference>
<evidence type="ECO:0000256" key="1">
    <source>
        <dbReference type="SAM" id="MobiDB-lite"/>
    </source>
</evidence>
<name>A0A5J6HGN3_STRAD</name>
<feature type="region of interest" description="Disordered" evidence="1">
    <location>
        <begin position="92"/>
        <end position="144"/>
    </location>
</feature>
<dbReference type="InterPro" id="IPR032708">
    <property type="entry name" value="McjB_C"/>
</dbReference>
<dbReference type="OrthoDB" id="583768at2"/>